<evidence type="ECO:0000256" key="1">
    <source>
        <dbReference type="SAM" id="Coils"/>
    </source>
</evidence>
<dbReference type="Gene3D" id="3.40.50.450">
    <property type="match status" value="1"/>
</dbReference>
<name>A0A174WN26_BACT4</name>
<keyword evidence="2" id="KW-1133">Transmembrane helix</keyword>
<organism evidence="3 4">
    <name type="scientific">Bacteroides thetaiotaomicron</name>
    <dbReference type="NCBI Taxonomy" id="818"/>
    <lineage>
        <taxon>Bacteria</taxon>
        <taxon>Pseudomonadati</taxon>
        <taxon>Bacteroidota</taxon>
        <taxon>Bacteroidia</taxon>
        <taxon>Bacteroidales</taxon>
        <taxon>Bacteroidaceae</taxon>
        <taxon>Bacteroides</taxon>
    </lineage>
</organism>
<evidence type="ECO:0000313" key="3">
    <source>
        <dbReference type="EMBL" id="CUQ45617.1"/>
    </source>
</evidence>
<evidence type="ECO:0000256" key="2">
    <source>
        <dbReference type="SAM" id="Phobius"/>
    </source>
</evidence>
<keyword evidence="1" id="KW-0175">Coiled coil</keyword>
<feature type="coiled-coil region" evidence="1">
    <location>
        <begin position="37"/>
        <end position="64"/>
    </location>
</feature>
<reference evidence="3 4" key="1">
    <citation type="submission" date="2015-09" db="EMBL/GenBank/DDBJ databases">
        <authorList>
            <consortium name="Pathogen Informatics"/>
        </authorList>
    </citation>
    <scope>NUCLEOTIDE SEQUENCE [LARGE SCALE GENOMIC DNA]</scope>
    <source>
        <strain evidence="3 4">2789STDY5834945</strain>
    </source>
</reference>
<sequence length="244" mass="27946">MFDSIPDSLILVISVISSFATLLAVVLSMNMHKRTQREEDKKTKAELSLMREELERQLYRYNDKIASDYSRWVDINHLLFKNINNLNPASAQNMSDVFFRNMGIEVNQIIIKKDLVFLLTPFHKDFKETTDNIRNVCGSIGLKCIKGDEDYIEGNVLKYIVEKMMSARIIIANISGRNPNVLYELGIAHAIGKPTILISKMEDLKNIPFDIQSNQLVLYRDYNELNEKLIKSLSQILISAKGSV</sequence>
<dbReference type="Proteomes" id="UP000095541">
    <property type="component" value="Unassembled WGS sequence"/>
</dbReference>
<dbReference type="SUPFAM" id="SSF52309">
    <property type="entry name" value="N-(deoxy)ribosyltransferase-like"/>
    <property type="match status" value="1"/>
</dbReference>
<feature type="transmembrane region" description="Helical" evidence="2">
    <location>
        <begin position="6"/>
        <end position="27"/>
    </location>
</feature>
<protein>
    <submittedName>
        <fullName evidence="3">Uncharacterized protein</fullName>
    </submittedName>
</protein>
<keyword evidence="2" id="KW-0812">Transmembrane</keyword>
<accession>A0A174WN26</accession>
<proteinExistence type="predicted"/>
<gene>
    <name evidence="3" type="ORF">ERS852557_04669</name>
</gene>
<keyword evidence="2" id="KW-0472">Membrane</keyword>
<dbReference type="EMBL" id="CZBI01000011">
    <property type="protein sequence ID" value="CUQ45617.1"/>
    <property type="molecule type" value="Genomic_DNA"/>
</dbReference>
<dbReference type="AlphaFoldDB" id="A0A174WN26"/>
<dbReference type="RefSeq" id="WP_055221889.1">
    <property type="nucleotide sequence ID" value="NZ_CZBI01000011.1"/>
</dbReference>
<evidence type="ECO:0000313" key="4">
    <source>
        <dbReference type="Proteomes" id="UP000095541"/>
    </source>
</evidence>